<evidence type="ECO:0000256" key="4">
    <source>
        <dbReference type="ARBA" id="ARBA00023242"/>
    </source>
</evidence>
<dbReference type="Gene3D" id="3.30.70.330">
    <property type="match status" value="4"/>
</dbReference>
<dbReference type="SUPFAM" id="SSF54928">
    <property type="entry name" value="RNA-binding domain, RBD"/>
    <property type="match status" value="4"/>
</dbReference>
<dbReference type="EMBL" id="JANAVB010006397">
    <property type="protein sequence ID" value="KAJ6845002.1"/>
    <property type="molecule type" value="Genomic_DNA"/>
</dbReference>
<keyword evidence="4" id="KW-0539">Nucleus</keyword>
<feature type="compositionally biased region" description="Polar residues" evidence="6">
    <location>
        <begin position="844"/>
        <end position="853"/>
    </location>
</feature>
<feature type="compositionally biased region" description="Basic and acidic residues" evidence="6">
    <location>
        <begin position="921"/>
        <end position="938"/>
    </location>
</feature>
<dbReference type="GO" id="GO:0005634">
    <property type="term" value="C:nucleus"/>
    <property type="evidence" value="ECO:0007669"/>
    <property type="project" value="UniProtKB-SubCell"/>
</dbReference>
<evidence type="ECO:0000313" key="8">
    <source>
        <dbReference type="EMBL" id="KAJ6845002.1"/>
    </source>
</evidence>
<feature type="compositionally biased region" description="Polar residues" evidence="6">
    <location>
        <begin position="143"/>
        <end position="162"/>
    </location>
</feature>
<dbReference type="SMART" id="SM00360">
    <property type="entry name" value="RRM"/>
    <property type="match status" value="4"/>
</dbReference>
<feature type="domain" description="RRM" evidence="7">
    <location>
        <begin position="314"/>
        <end position="392"/>
    </location>
</feature>
<feature type="domain" description="RRM" evidence="7">
    <location>
        <begin position="691"/>
        <end position="787"/>
    </location>
</feature>
<evidence type="ECO:0000256" key="5">
    <source>
        <dbReference type="PROSITE-ProRule" id="PRU00176"/>
    </source>
</evidence>
<feature type="region of interest" description="Disordered" evidence="6">
    <location>
        <begin position="657"/>
        <end position="678"/>
    </location>
</feature>
<feature type="compositionally biased region" description="Polar residues" evidence="6">
    <location>
        <begin position="472"/>
        <end position="481"/>
    </location>
</feature>
<dbReference type="InterPro" id="IPR051945">
    <property type="entry name" value="RRM_MRD1_RNA_proc_ribogen"/>
</dbReference>
<feature type="domain" description="RRM" evidence="7">
    <location>
        <begin position="539"/>
        <end position="622"/>
    </location>
</feature>
<evidence type="ECO:0000256" key="2">
    <source>
        <dbReference type="ARBA" id="ARBA00022737"/>
    </source>
</evidence>
<keyword evidence="3 5" id="KW-0694">RNA-binding</keyword>
<feature type="compositionally biased region" description="Basic and acidic residues" evidence="6">
    <location>
        <begin position="991"/>
        <end position="1012"/>
    </location>
</feature>
<dbReference type="InterPro" id="IPR012677">
    <property type="entry name" value="Nucleotide-bd_a/b_plait_sf"/>
</dbReference>
<feature type="region of interest" description="Disordered" evidence="6">
    <location>
        <begin position="405"/>
        <end position="445"/>
    </location>
</feature>
<comment type="caution">
    <text evidence="8">The sequence shown here is derived from an EMBL/GenBank/DDBJ whole genome shotgun (WGS) entry which is preliminary data.</text>
</comment>
<evidence type="ECO:0000313" key="9">
    <source>
        <dbReference type="Proteomes" id="UP001140949"/>
    </source>
</evidence>
<evidence type="ECO:0000259" key="7">
    <source>
        <dbReference type="PROSITE" id="PS50102"/>
    </source>
</evidence>
<reference evidence="8" key="2">
    <citation type="submission" date="2023-04" db="EMBL/GenBank/DDBJ databases">
        <authorList>
            <person name="Bruccoleri R.E."/>
            <person name="Oakeley E.J."/>
            <person name="Faust A.-M."/>
            <person name="Dessus-Babus S."/>
            <person name="Altorfer M."/>
            <person name="Burckhardt D."/>
            <person name="Oertli M."/>
            <person name="Naumann U."/>
            <person name="Petersen F."/>
            <person name="Wong J."/>
        </authorList>
    </citation>
    <scope>NUCLEOTIDE SEQUENCE</scope>
    <source>
        <strain evidence="8">GSM-AAB239-AS_SAM_17_03QT</strain>
        <tissue evidence="8">Leaf</tissue>
    </source>
</reference>
<feature type="region of interest" description="Disordered" evidence="6">
    <location>
        <begin position="109"/>
        <end position="128"/>
    </location>
</feature>
<protein>
    <submittedName>
        <fullName evidence="8">RNA-binding protein 28-like isoform X3</fullName>
    </submittedName>
</protein>
<keyword evidence="2" id="KW-0677">Repeat</keyword>
<dbReference type="InterPro" id="IPR035979">
    <property type="entry name" value="RBD_domain_sf"/>
</dbReference>
<feature type="compositionally biased region" description="Basic residues" evidence="6">
    <location>
        <begin position="833"/>
        <end position="843"/>
    </location>
</feature>
<sequence length="1012" mass="112237">MGKRKRSENGGDGGPARAEGDHSPSTVFVSNLPYTFKTSDLEAAFSDVGPVKRCFMVADKGSEVTRGFGFVHFAAVEDAARAIQLKNGSALAGRKIRVKLALHRLPLERRQQKTKKVGSDETNRQDEAVDLTSIKKHGKDSNVPETTLTMNASGNTKASYSGPTDKVDEKVDVISINKQGKNSHTPETKKATNAARKIKVPDSLPTKKVEGSEKQRVARTVVFGGFLCPEMATEVFRRAREAGTICSVTYPLPKEELELHGLARDGCTLEAASLLFTSVKSARRSVAMLHQQDIKGGRVWARQLGGEGSKTRKWKVIARNLPFKVTVKEIREIFTSAGFVWDVCVPHCPEEGLSKGFAFISFTCKQDAENAIRNINGRVVAKRTIAVDWAVQKKIYTTATISTPSRDEQLNDKDEETNSEDNSNLEGAEHETDGENRTDKIDSDAVENDTLAVEIDYEKEAEVARRVLDNLLNSSASGPDSSHNDSSKTTESTDVLENEHKIVGKESSLPGKVLGSTESNDKRSETAKGLTNNINDLDRTIFISNLPFDIDNEEVKQRFSMFGKVQSFFPVLHQLTKRPRGTAFLKFDTTAASDAAVSAANAAPGLGIIMKGRTITVLKALDRESAHKKGLEKIKDEVHDRRNLYLAKEGEILPESPAAEGVSESDMKKRETLAKKKEEMLRSPKLHVSRTRLIIYNIPKAMSEEEVKKLCIDAVLSRASKQKPVIQKVKLLKDVKKGQVAVKKHPRAVAFVDFKEHEHALVALRVLNNKPDTFGPDHRPIVEFAIENIQKMRQRNAKLESVKESRGSSKDGKTGMQQSASIEAGDGDSNQINKRKKFQKAKPQRSTNRSSKVSEPDGLVPRDASSVDTSVRGSSMKARKMNNVDVRRKTDSSTKLKPEISTVQRNHREGTEKGPPNAQDNQRDVRSNTRELRSKKEPIAASKKRKSNSGDSEHQKEVKYPKRKKVSSGKEAEDKLDRLIEQYRSRFSQHSSDKSKGATSSGHKEVRRWFES</sequence>
<keyword evidence="9" id="KW-1185">Reference proteome</keyword>
<feature type="compositionally biased region" description="Basic and acidic residues" evidence="6">
    <location>
        <begin position="797"/>
        <end position="813"/>
    </location>
</feature>
<feature type="compositionally biased region" description="Basic and acidic residues" evidence="6">
    <location>
        <begin position="427"/>
        <end position="443"/>
    </location>
</feature>
<feature type="compositionally biased region" description="Basic and acidic residues" evidence="6">
    <location>
        <begin position="885"/>
        <end position="898"/>
    </location>
</feature>
<feature type="compositionally biased region" description="Basic and acidic residues" evidence="6">
    <location>
        <begin position="665"/>
        <end position="678"/>
    </location>
</feature>
<dbReference type="InterPro" id="IPR000504">
    <property type="entry name" value="RRM_dom"/>
</dbReference>
<evidence type="ECO:0000256" key="1">
    <source>
        <dbReference type="ARBA" id="ARBA00004123"/>
    </source>
</evidence>
<comment type="subcellular location">
    <subcellularLocation>
        <location evidence="1">Nucleus</location>
    </subcellularLocation>
</comment>
<dbReference type="CDD" id="cd12416">
    <property type="entry name" value="RRM4_RBM28_like"/>
    <property type="match status" value="1"/>
</dbReference>
<feature type="region of interest" description="Disordered" evidence="6">
    <location>
        <begin position="1"/>
        <end position="24"/>
    </location>
</feature>
<dbReference type="PANTHER" id="PTHR48039:SF5">
    <property type="entry name" value="RNA-BINDING PROTEIN 28"/>
    <property type="match status" value="1"/>
</dbReference>
<reference evidence="8" key="1">
    <citation type="journal article" date="2023" name="GigaByte">
        <title>Genome assembly of the bearded iris, Iris pallida Lam.</title>
        <authorList>
            <person name="Bruccoleri R.E."/>
            <person name="Oakeley E.J."/>
            <person name="Faust A.M.E."/>
            <person name="Altorfer M."/>
            <person name="Dessus-Babus S."/>
            <person name="Burckhardt D."/>
            <person name="Oertli M."/>
            <person name="Naumann U."/>
            <person name="Petersen F."/>
            <person name="Wong J."/>
        </authorList>
    </citation>
    <scope>NUCLEOTIDE SEQUENCE</scope>
    <source>
        <strain evidence="8">GSM-AAB239-AS_SAM_17_03QT</strain>
    </source>
</reference>
<evidence type="ECO:0000256" key="3">
    <source>
        <dbReference type="ARBA" id="ARBA00022884"/>
    </source>
</evidence>
<feature type="compositionally biased region" description="Basic and acidic residues" evidence="6">
    <location>
        <begin position="109"/>
        <end position="127"/>
    </location>
</feature>
<dbReference type="PROSITE" id="PS50102">
    <property type="entry name" value="RRM"/>
    <property type="match status" value="4"/>
</dbReference>
<dbReference type="AlphaFoldDB" id="A0AAX6HVS1"/>
<feature type="region of interest" description="Disordered" evidence="6">
    <location>
        <begin position="795"/>
        <end position="1012"/>
    </location>
</feature>
<feature type="region of interest" description="Disordered" evidence="6">
    <location>
        <begin position="137"/>
        <end position="165"/>
    </location>
</feature>
<accession>A0AAX6HVS1</accession>
<feature type="domain" description="RRM" evidence="7">
    <location>
        <begin position="25"/>
        <end position="103"/>
    </location>
</feature>
<dbReference type="CDD" id="cd12413">
    <property type="entry name" value="RRM1_RBM28_like"/>
    <property type="match status" value="1"/>
</dbReference>
<dbReference type="FunFam" id="3.30.70.330:FF:000182">
    <property type="entry name" value="RNA-binding motif protein 28"/>
    <property type="match status" value="1"/>
</dbReference>
<feature type="region of interest" description="Disordered" evidence="6">
    <location>
        <begin position="472"/>
        <end position="527"/>
    </location>
</feature>
<organism evidence="8 9">
    <name type="scientific">Iris pallida</name>
    <name type="common">Sweet iris</name>
    <dbReference type="NCBI Taxonomy" id="29817"/>
    <lineage>
        <taxon>Eukaryota</taxon>
        <taxon>Viridiplantae</taxon>
        <taxon>Streptophyta</taxon>
        <taxon>Embryophyta</taxon>
        <taxon>Tracheophyta</taxon>
        <taxon>Spermatophyta</taxon>
        <taxon>Magnoliopsida</taxon>
        <taxon>Liliopsida</taxon>
        <taxon>Asparagales</taxon>
        <taxon>Iridaceae</taxon>
        <taxon>Iridoideae</taxon>
        <taxon>Irideae</taxon>
        <taxon>Iris</taxon>
    </lineage>
</organism>
<dbReference type="PANTHER" id="PTHR48039">
    <property type="entry name" value="RNA-BINDING MOTIF PROTEIN 14B"/>
    <property type="match status" value="1"/>
</dbReference>
<feature type="compositionally biased region" description="Basic and acidic residues" evidence="6">
    <location>
        <begin position="951"/>
        <end position="960"/>
    </location>
</feature>
<dbReference type="GO" id="GO:0003729">
    <property type="term" value="F:mRNA binding"/>
    <property type="evidence" value="ECO:0007669"/>
    <property type="project" value="TreeGrafter"/>
</dbReference>
<gene>
    <name evidence="8" type="ORF">M6B38_289930</name>
</gene>
<evidence type="ECO:0000256" key="6">
    <source>
        <dbReference type="SAM" id="MobiDB-lite"/>
    </source>
</evidence>
<feature type="compositionally biased region" description="Basic and acidic residues" evidence="6">
    <location>
        <begin position="968"/>
        <end position="984"/>
    </location>
</feature>
<name>A0AAX6HVS1_IRIPA</name>
<dbReference type="Proteomes" id="UP001140949">
    <property type="component" value="Unassembled WGS sequence"/>
</dbReference>
<dbReference type="Pfam" id="PF00076">
    <property type="entry name" value="RRM_1"/>
    <property type="match status" value="3"/>
</dbReference>
<proteinExistence type="predicted"/>